<dbReference type="OrthoDB" id="2019572at2759"/>
<keyword evidence="7" id="KW-1185">Reference proteome</keyword>
<keyword evidence="5" id="KW-0325">Glycoprotein</keyword>
<dbReference type="GO" id="GO:0015020">
    <property type="term" value="F:glucuronosyltransferase activity"/>
    <property type="evidence" value="ECO:0007669"/>
    <property type="project" value="InterPro"/>
</dbReference>
<gene>
    <name evidence="6" type="ORF">J5N97_030152</name>
</gene>
<reference evidence="6" key="2">
    <citation type="journal article" date="2022" name="Hortic Res">
        <title>The genome of Dioscorea zingiberensis sheds light on the biosynthesis, origin and evolution of the medicinally important diosgenin saponins.</title>
        <authorList>
            <person name="Li Y."/>
            <person name="Tan C."/>
            <person name="Li Z."/>
            <person name="Guo J."/>
            <person name="Li S."/>
            <person name="Chen X."/>
            <person name="Wang C."/>
            <person name="Dai X."/>
            <person name="Yang H."/>
            <person name="Song W."/>
            <person name="Hou L."/>
            <person name="Xu J."/>
            <person name="Tong Z."/>
            <person name="Xu A."/>
            <person name="Yuan X."/>
            <person name="Wang W."/>
            <person name="Yang Q."/>
            <person name="Chen L."/>
            <person name="Sun Z."/>
            <person name="Wang K."/>
            <person name="Pan B."/>
            <person name="Chen J."/>
            <person name="Bao Y."/>
            <person name="Liu F."/>
            <person name="Qi X."/>
            <person name="Gang D.R."/>
            <person name="Wen J."/>
            <person name="Li J."/>
        </authorList>
    </citation>
    <scope>NUCLEOTIDE SEQUENCE</scope>
    <source>
        <strain evidence="6">Dzin_1.0</strain>
    </source>
</reference>
<keyword evidence="4" id="KW-0472">Membrane</keyword>
<evidence type="ECO:0000256" key="3">
    <source>
        <dbReference type="ARBA" id="ARBA00022679"/>
    </source>
</evidence>
<evidence type="ECO:0000256" key="1">
    <source>
        <dbReference type="ARBA" id="ARBA00004606"/>
    </source>
</evidence>
<evidence type="ECO:0000313" key="7">
    <source>
        <dbReference type="Proteomes" id="UP001085076"/>
    </source>
</evidence>
<comment type="subcellular location">
    <subcellularLocation>
        <location evidence="1">Membrane</location>
        <topology evidence="1">Single-pass type II membrane protein</topology>
    </subcellularLocation>
</comment>
<dbReference type="PANTHER" id="PTHR45719:SF39">
    <property type="entry name" value="OS04G0301700 PROTEIN"/>
    <property type="match status" value="1"/>
</dbReference>
<accession>A0A9D5BX89</accession>
<proteinExistence type="predicted"/>
<keyword evidence="3" id="KW-0808">Transferase</keyword>
<dbReference type="AlphaFoldDB" id="A0A9D5BX89"/>
<comment type="caution">
    <text evidence="6">The sequence shown here is derived from an EMBL/GenBank/DDBJ whole genome shotgun (WGS) entry which is preliminary data.</text>
</comment>
<evidence type="ECO:0000256" key="2">
    <source>
        <dbReference type="ARBA" id="ARBA00022676"/>
    </source>
</evidence>
<dbReference type="InterPro" id="IPR044610">
    <property type="entry name" value="GLCAT14A/B/C"/>
</dbReference>
<evidence type="ECO:0000313" key="6">
    <source>
        <dbReference type="EMBL" id="KAJ0962324.1"/>
    </source>
</evidence>
<protein>
    <submittedName>
        <fullName evidence="6">Uncharacterized protein</fullName>
    </submittedName>
</protein>
<organism evidence="6 7">
    <name type="scientific">Dioscorea zingiberensis</name>
    <dbReference type="NCBI Taxonomy" id="325984"/>
    <lineage>
        <taxon>Eukaryota</taxon>
        <taxon>Viridiplantae</taxon>
        <taxon>Streptophyta</taxon>
        <taxon>Embryophyta</taxon>
        <taxon>Tracheophyta</taxon>
        <taxon>Spermatophyta</taxon>
        <taxon>Magnoliopsida</taxon>
        <taxon>Liliopsida</taxon>
        <taxon>Dioscoreales</taxon>
        <taxon>Dioscoreaceae</taxon>
        <taxon>Dioscorea</taxon>
    </lineage>
</organism>
<keyword evidence="2" id="KW-0328">Glycosyltransferase</keyword>
<dbReference type="EMBL" id="JAGGNH010000010">
    <property type="protein sequence ID" value="KAJ0962324.1"/>
    <property type="molecule type" value="Genomic_DNA"/>
</dbReference>
<evidence type="ECO:0000256" key="5">
    <source>
        <dbReference type="ARBA" id="ARBA00023180"/>
    </source>
</evidence>
<reference evidence="6" key="1">
    <citation type="submission" date="2021-03" db="EMBL/GenBank/DDBJ databases">
        <authorList>
            <person name="Li Z."/>
            <person name="Yang C."/>
        </authorList>
    </citation>
    <scope>NUCLEOTIDE SEQUENCE</scope>
    <source>
        <strain evidence="6">Dzin_1.0</strain>
        <tissue evidence="6">Leaf</tissue>
    </source>
</reference>
<dbReference type="Pfam" id="PF02485">
    <property type="entry name" value="Branch"/>
    <property type="match status" value="1"/>
</dbReference>
<dbReference type="GO" id="GO:0016020">
    <property type="term" value="C:membrane"/>
    <property type="evidence" value="ECO:0007669"/>
    <property type="project" value="UniProtKB-SubCell"/>
</dbReference>
<dbReference type="Proteomes" id="UP001085076">
    <property type="component" value="Miscellaneous, Linkage group lg10"/>
</dbReference>
<sequence>MKMRLFKLSPWIAVIAFSVAAIILVALSRFSHNDGIWDVGQEFEALSTGLQKGPGNPPVFAYWISGTGGEGRKIFRLLKAVYHPRNRYLLHLDAGSTVSERAELAQLVQSEKIFQAFRNVDVIGKTYVVDRTGPSLVAAMLHGAAVLLRINKDWDWLITLSSSDYPLVSQDDLLHVFSLLPRDLNFIDHTSDLGWKEYERFDKIIVDPSLYLDSNSHTFSATETRTTPDAFKIFTGSPWMILSRPFLEHCVHGWDNLPRKLLMYFTNVAYAMESYFQTVICNSPEFQNTTVNNDLRYFVWDNPPKLDPLFLNQSNYKDMTKSRAAFARRFVEDDPVLQVVDEKILKRPPNGVVLGKWCSGLGKEQKGDSMDDQCSSWADINAIKPKKAGKRLKSLVLELVSDQRKHENQCK</sequence>
<name>A0A9D5BX89_9LILI</name>
<evidence type="ECO:0000256" key="4">
    <source>
        <dbReference type="ARBA" id="ARBA00023136"/>
    </source>
</evidence>
<dbReference type="PANTHER" id="PTHR45719">
    <property type="entry name" value="GLYCOSYLTRANSFERASE"/>
    <property type="match status" value="1"/>
</dbReference>
<dbReference type="InterPro" id="IPR003406">
    <property type="entry name" value="Glyco_trans_14"/>
</dbReference>